<dbReference type="Gene3D" id="2.60.40.420">
    <property type="entry name" value="Cupredoxins - blue copper proteins"/>
    <property type="match status" value="1"/>
</dbReference>
<evidence type="ECO:0000256" key="1">
    <source>
        <dbReference type="SAM" id="MobiDB-lite"/>
    </source>
</evidence>
<feature type="region of interest" description="Disordered" evidence="1">
    <location>
        <begin position="27"/>
        <end position="65"/>
    </location>
</feature>
<dbReference type="KEGG" id="msei:MSEDJ_56310"/>
<evidence type="ECO:0008006" key="5">
    <source>
        <dbReference type="Google" id="ProtNLM"/>
    </source>
</evidence>
<dbReference type="InterPro" id="IPR008972">
    <property type="entry name" value="Cupredoxin"/>
</dbReference>
<feature type="chain" id="PRO_5038865638" description="EfeO-type cupredoxin-like domain-containing protein" evidence="2">
    <location>
        <begin position="30"/>
        <end position="151"/>
    </location>
</feature>
<dbReference type="EMBL" id="AP022588">
    <property type="protein sequence ID" value="BBY31535.1"/>
    <property type="molecule type" value="Genomic_DNA"/>
</dbReference>
<evidence type="ECO:0000313" key="3">
    <source>
        <dbReference type="EMBL" id="BBY31535.1"/>
    </source>
</evidence>
<accession>A0A7I7QZ38</accession>
<dbReference type="Proteomes" id="UP000467193">
    <property type="component" value="Chromosome"/>
</dbReference>
<evidence type="ECO:0000313" key="4">
    <source>
        <dbReference type="Proteomes" id="UP000467193"/>
    </source>
</evidence>
<keyword evidence="4" id="KW-1185">Reference proteome</keyword>
<dbReference type="SUPFAM" id="SSF49503">
    <property type="entry name" value="Cupredoxins"/>
    <property type="match status" value="1"/>
</dbReference>
<gene>
    <name evidence="3" type="ORF">MSEDJ_56310</name>
</gene>
<dbReference type="RefSeq" id="WP_163801009.1">
    <property type="nucleotide sequence ID" value="NZ_AP022588.1"/>
</dbReference>
<evidence type="ECO:0000256" key="2">
    <source>
        <dbReference type="SAM" id="SignalP"/>
    </source>
</evidence>
<feature type="signal peptide" evidence="2">
    <location>
        <begin position="1"/>
        <end position="29"/>
    </location>
</feature>
<keyword evidence="2" id="KW-0732">Signal</keyword>
<name>A0A7I7QZ38_9MYCO</name>
<proteinExistence type="predicted"/>
<reference evidence="3 4" key="1">
    <citation type="journal article" date="2019" name="Emerg. Microbes Infect.">
        <title>Comprehensive subspecies identification of 175 nontuberculous mycobacteria species based on 7547 genomic profiles.</title>
        <authorList>
            <person name="Matsumoto Y."/>
            <person name="Kinjo T."/>
            <person name="Motooka D."/>
            <person name="Nabeya D."/>
            <person name="Jung N."/>
            <person name="Uechi K."/>
            <person name="Horii T."/>
            <person name="Iida T."/>
            <person name="Fujita J."/>
            <person name="Nakamura S."/>
        </authorList>
    </citation>
    <scope>NUCLEOTIDE SEQUENCE [LARGE SCALE GENOMIC DNA]</scope>
    <source>
        <strain evidence="3 4">JCM 17899</strain>
    </source>
</reference>
<organism evidence="3 4">
    <name type="scientific">Mycolicibacterium sediminis</name>
    <dbReference type="NCBI Taxonomy" id="1286180"/>
    <lineage>
        <taxon>Bacteria</taxon>
        <taxon>Bacillati</taxon>
        <taxon>Actinomycetota</taxon>
        <taxon>Actinomycetes</taxon>
        <taxon>Mycobacteriales</taxon>
        <taxon>Mycobacteriaceae</taxon>
        <taxon>Mycolicibacterium</taxon>
    </lineage>
</organism>
<protein>
    <recommendedName>
        <fullName evidence="5">EfeO-type cupredoxin-like domain-containing protein</fullName>
    </recommendedName>
</protein>
<dbReference type="PROSITE" id="PS51257">
    <property type="entry name" value="PROKAR_LIPOPROTEIN"/>
    <property type="match status" value="1"/>
</dbReference>
<dbReference type="AlphaFoldDB" id="A0A7I7QZ38"/>
<feature type="compositionally biased region" description="Low complexity" evidence="1">
    <location>
        <begin position="27"/>
        <end position="61"/>
    </location>
</feature>
<sequence>MLKAKFLTHAVPAVLVLLVVGCGPTSTTAQSQSSSASGAPTASSSTVEPSPSESAPQSPAPTDRTTVDITIANGTVTPTNGQVSASAGKPIVLQVASDTADQLHVHSVPEHTFAVEPRSGQSFEFTVDVPGQVDVELHDLNRTVVTIQVRP</sequence>